<sequence>MTIEKLYNQAKDEHVAAYVVYGKTGKIYYDSANTTQVTKADMEDAFRKGRLMVNDGTNLLIAISMASGKCKTIGMGASAVELTEWAAK</sequence>
<proteinExistence type="predicted"/>
<protein>
    <submittedName>
        <fullName evidence="1">Uncharacterized protein</fullName>
    </submittedName>
</protein>
<name>A0A8S5QUV5_9CAUD</name>
<organism evidence="1">
    <name type="scientific">Siphoviridae sp. ctuyW65</name>
    <dbReference type="NCBI Taxonomy" id="2826508"/>
    <lineage>
        <taxon>Viruses</taxon>
        <taxon>Duplodnaviria</taxon>
        <taxon>Heunggongvirae</taxon>
        <taxon>Uroviricota</taxon>
        <taxon>Caudoviricetes</taxon>
    </lineage>
</organism>
<dbReference type="EMBL" id="BK015745">
    <property type="protein sequence ID" value="DAE23071.1"/>
    <property type="molecule type" value="Genomic_DNA"/>
</dbReference>
<accession>A0A8S5QUV5</accession>
<reference evidence="1" key="1">
    <citation type="journal article" date="2021" name="Proc. Natl. Acad. Sci. U.S.A.">
        <title>A Catalog of Tens of Thousands of Viruses from Human Metagenomes Reveals Hidden Associations with Chronic Diseases.</title>
        <authorList>
            <person name="Tisza M.J."/>
            <person name="Buck C.B."/>
        </authorList>
    </citation>
    <scope>NUCLEOTIDE SEQUENCE</scope>
    <source>
        <strain evidence="1">CtuyW65</strain>
    </source>
</reference>
<evidence type="ECO:0000313" key="1">
    <source>
        <dbReference type="EMBL" id="DAE23071.1"/>
    </source>
</evidence>